<reference evidence="1 2" key="1">
    <citation type="submission" date="2024-06" db="EMBL/GenBank/DDBJ databases">
        <title>Chitinophaga defluvii sp. nov., isolated from municipal sewage.</title>
        <authorList>
            <person name="Zhang L."/>
        </authorList>
    </citation>
    <scope>NUCLEOTIDE SEQUENCE [LARGE SCALE GENOMIC DNA]</scope>
    <source>
        <strain evidence="1 2">H8</strain>
    </source>
</reference>
<gene>
    <name evidence="1" type="ORF">ABR189_14725</name>
</gene>
<name>A0ABV2T6J7_9BACT</name>
<comment type="caution">
    <text evidence="1">The sequence shown here is derived from an EMBL/GenBank/DDBJ whole genome shotgun (WGS) entry which is preliminary data.</text>
</comment>
<proteinExistence type="predicted"/>
<dbReference type="Proteomes" id="UP001549749">
    <property type="component" value="Unassembled WGS sequence"/>
</dbReference>
<sequence>MIRCLFRVLFSIVIVIAGTPIVWAQSYNFELRFANQTIGTIAAQRKTNGAAKSITITTRVQSLLSKVNLDILNEYKGDVLVQAKSGRQSGKNGESRETTVLREGNDYKVVVDGTRSVLNNTEITDCVAELYFAEPKQVSRIFSETLGRFLPIRSIGKGHYELVLPEGKKNIYKYENGTLVEVEVSHQLGKALIVRVS</sequence>
<evidence type="ECO:0000313" key="2">
    <source>
        <dbReference type="Proteomes" id="UP001549749"/>
    </source>
</evidence>
<dbReference type="RefSeq" id="WP_354661280.1">
    <property type="nucleotide sequence ID" value="NZ_JBEXAC010000002.1"/>
</dbReference>
<dbReference type="Pfam" id="PF19630">
    <property type="entry name" value="DUF6134"/>
    <property type="match status" value="1"/>
</dbReference>
<keyword evidence="2" id="KW-1185">Reference proteome</keyword>
<dbReference type="EMBL" id="JBEXAC010000002">
    <property type="protein sequence ID" value="MET6998636.1"/>
    <property type="molecule type" value="Genomic_DNA"/>
</dbReference>
<accession>A0ABV2T6J7</accession>
<evidence type="ECO:0000313" key="1">
    <source>
        <dbReference type="EMBL" id="MET6998636.1"/>
    </source>
</evidence>
<organism evidence="1 2">
    <name type="scientific">Chitinophaga defluvii</name>
    <dbReference type="NCBI Taxonomy" id="3163343"/>
    <lineage>
        <taxon>Bacteria</taxon>
        <taxon>Pseudomonadati</taxon>
        <taxon>Bacteroidota</taxon>
        <taxon>Chitinophagia</taxon>
        <taxon>Chitinophagales</taxon>
        <taxon>Chitinophagaceae</taxon>
        <taxon>Chitinophaga</taxon>
    </lineage>
</organism>
<dbReference type="InterPro" id="IPR045767">
    <property type="entry name" value="DUF6134"/>
</dbReference>
<protein>
    <submittedName>
        <fullName evidence="1">DUF6134 family protein</fullName>
    </submittedName>
</protein>